<evidence type="ECO:0000259" key="1">
    <source>
        <dbReference type="PROSITE" id="PS50011"/>
    </source>
</evidence>
<keyword evidence="3" id="KW-1185">Reference proteome</keyword>
<dbReference type="Gene3D" id="1.10.510.10">
    <property type="entry name" value="Transferase(Phosphotransferase) domain 1"/>
    <property type="match status" value="1"/>
</dbReference>
<dbReference type="GO" id="GO:0005524">
    <property type="term" value="F:ATP binding"/>
    <property type="evidence" value="ECO:0007669"/>
    <property type="project" value="InterPro"/>
</dbReference>
<reference evidence="2" key="1">
    <citation type="submission" date="2021-06" db="EMBL/GenBank/DDBJ databases">
        <authorList>
            <person name="Kallberg Y."/>
            <person name="Tangrot J."/>
            <person name="Rosling A."/>
        </authorList>
    </citation>
    <scope>NUCLEOTIDE SEQUENCE</scope>
    <source>
        <strain evidence="2">BR232B</strain>
    </source>
</reference>
<gene>
    <name evidence="2" type="ORF">PBRASI_LOCUS11268</name>
</gene>
<proteinExistence type="predicted"/>
<dbReference type="Proteomes" id="UP000789739">
    <property type="component" value="Unassembled WGS sequence"/>
</dbReference>
<dbReference type="PROSITE" id="PS50011">
    <property type="entry name" value="PROTEIN_KINASE_DOM"/>
    <property type="match status" value="1"/>
</dbReference>
<organism evidence="2 3">
    <name type="scientific">Paraglomus brasilianum</name>
    <dbReference type="NCBI Taxonomy" id="144538"/>
    <lineage>
        <taxon>Eukaryota</taxon>
        <taxon>Fungi</taxon>
        <taxon>Fungi incertae sedis</taxon>
        <taxon>Mucoromycota</taxon>
        <taxon>Glomeromycotina</taxon>
        <taxon>Glomeromycetes</taxon>
        <taxon>Paraglomerales</taxon>
        <taxon>Paraglomeraceae</taxon>
        <taxon>Paraglomus</taxon>
    </lineage>
</organism>
<feature type="domain" description="Protein kinase" evidence="1">
    <location>
        <begin position="1"/>
        <end position="154"/>
    </location>
</feature>
<name>A0A9N9HCR6_9GLOM</name>
<accession>A0A9N9HCR6</accession>
<dbReference type="InterPro" id="IPR000719">
    <property type="entry name" value="Prot_kinase_dom"/>
</dbReference>
<dbReference type="SUPFAM" id="SSF56112">
    <property type="entry name" value="Protein kinase-like (PK-like)"/>
    <property type="match status" value="1"/>
</dbReference>
<dbReference type="OrthoDB" id="4062651at2759"/>
<protein>
    <submittedName>
        <fullName evidence="2">326_t:CDS:1</fullName>
    </submittedName>
</protein>
<dbReference type="EMBL" id="CAJVPI010004835">
    <property type="protein sequence ID" value="CAG8670337.1"/>
    <property type="molecule type" value="Genomic_DNA"/>
</dbReference>
<dbReference type="GO" id="GO:0004672">
    <property type="term" value="F:protein kinase activity"/>
    <property type="evidence" value="ECO:0007669"/>
    <property type="project" value="InterPro"/>
</dbReference>
<dbReference type="InterPro" id="IPR011009">
    <property type="entry name" value="Kinase-like_dom_sf"/>
</dbReference>
<feature type="non-terminal residue" evidence="2">
    <location>
        <position position="1"/>
    </location>
</feature>
<evidence type="ECO:0000313" key="2">
    <source>
        <dbReference type="EMBL" id="CAG8670337.1"/>
    </source>
</evidence>
<dbReference type="AlphaFoldDB" id="A0A9N9HCR6"/>
<comment type="caution">
    <text evidence="2">The sequence shown here is derived from an EMBL/GenBank/DDBJ whole genome shotgun (WGS) entry which is preliminary data.</text>
</comment>
<sequence>KCTNIVVHKYGCAKSIIPELISVNTVENTDYTAIIMEDLSDMQFEPLYEIWSNLDEDQKTNLSKEIWAAYFVLREGGFVHGDLCLGNIMVRADTKNGKWTVKFIDFDWAGNAGEVKYPFSLNTDLPWHPDIKPCVNILPEHDKDTLEKSFLDMF</sequence>
<evidence type="ECO:0000313" key="3">
    <source>
        <dbReference type="Proteomes" id="UP000789739"/>
    </source>
</evidence>